<feature type="region of interest" description="Disordered" evidence="2">
    <location>
        <begin position="188"/>
        <end position="216"/>
    </location>
</feature>
<dbReference type="InterPro" id="IPR000008">
    <property type="entry name" value="C2_dom"/>
</dbReference>
<feature type="compositionally biased region" description="Low complexity" evidence="2">
    <location>
        <begin position="195"/>
        <end position="209"/>
    </location>
</feature>
<dbReference type="PANTHER" id="PTHR10024:SF378">
    <property type="entry name" value="SYNAPTOTAGMIN BETA, ISOFORM D"/>
    <property type="match status" value="1"/>
</dbReference>
<dbReference type="InterPro" id="IPR035892">
    <property type="entry name" value="C2_domain_sf"/>
</dbReference>
<dbReference type="FunFam" id="2.60.40.150:FF:000179">
    <property type="entry name" value="synaptotagmin-5 isoform X2"/>
    <property type="match status" value="1"/>
</dbReference>
<evidence type="ECO:0000256" key="2">
    <source>
        <dbReference type="SAM" id="MobiDB-lite"/>
    </source>
</evidence>
<dbReference type="GO" id="GO:0005509">
    <property type="term" value="F:calcium ion binding"/>
    <property type="evidence" value="ECO:0007669"/>
    <property type="project" value="TreeGrafter"/>
</dbReference>
<organism evidence="4 5">
    <name type="scientific">Brassicogethes aeneus</name>
    <name type="common">Rape pollen beetle</name>
    <name type="synonym">Meligethes aeneus</name>
    <dbReference type="NCBI Taxonomy" id="1431903"/>
    <lineage>
        <taxon>Eukaryota</taxon>
        <taxon>Metazoa</taxon>
        <taxon>Ecdysozoa</taxon>
        <taxon>Arthropoda</taxon>
        <taxon>Hexapoda</taxon>
        <taxon>Insecta</taxon>
        <taxon>Pterygota</taxon>
        <taxon>Neoptera</taxon>
        <taxon>Endopterygota</taxon>
        <taxon>Coleoptera</taxon>
        <taxon>Polyphaga</taxon>
        <taxon>Cucujiformia</taxon>
        <taxon>Nitidulidae</taxon>
        <taxon>Meligethinae</taxon>
        <taxon>Brassicogethes</taxon>
    </lineage>
</organism>
<protein>
    <recommendedName>
        <fullName evidence="3">C2 domain-containing protein</fullName>
    </recommendedName>
</protein>
<dbReference type="PANTHER" id="PTHR10024">
    <property type="entry name" value="SYNAPTOTAGMIN"/>
    <property type="match status" value="1"/>
</dbReference>
<dbReference type="GO" id="GO:0070382">
    <property type="term" value="C:exocytic vesicle"/>
    <property type="evidence" value="ECO:0007669"/>
    <property type="project" value="TreeGrafter"/>
</dbReference>
<feature type="region of interest" description="Disordered" evidence="2">
    <location>
        <begin position="94"/>
        <end position="170"/>
    </location>
</feature>
<dbReference type="AlphaFoldDB" id="A0A9P0BDD7"/>
<keyword evidence="1" id="KW-0677">Repeat</keyword>
<evidence type="ECO:0000313" key="5">
    <source>
        <dbReference type="Proteomes" id="UP001154078"/>
    </source>
</evidence>
<dbReference type="GO" id="GO:0000149">
    <property type="term" value="F:SNARE binding"/>
    <property type="evidence" value="ECO:0007669"/>
    <property type="project" value="TreeGrafter"/>
</dbReference>
<dbReference type="Pfam" id="PF00168">
    <property type="entry name" value="C2"/>
    <property type="match status" value="2"/>
</dbReference>
<feature type="domain" description="C2" evidence="3">
    <location>
        <begin position="278"/>
        <end position="398"/>
    </location>
</feature>
<dbReference type="PRINTS" id="PR00399">
    <property type="entry name" value="SYNAPTOTAGMN"/>
</dbReference>
<sequence length="549" mass="60405">MSGISPASCWVAHKRLESWARAAKERALGGSLIKSNENSTNSQNSSLEEFNVVKETNTIQPPQNTAVHALTAELLKSTQLELVSVPAAAGHALQHQSKSYPTGGGQQALCRTPSVSSQSSLESSNSRQGHRGSSPQIRTFAPDGKVHQEAQHTVSYPLRTTSRSPSPLRAASLDIRCSSPGAIMCPTEARTPSPSQSSLASLTGGSASSCNSPVPASPRTVSMGRCLSPLHIPNHHRQSMENLPVAPPASPLGAIQPDLYLRKDGPLFINANPKNGPSLGRLHFRLTYDFNRSDLIIHLIEALDLTSSEQGGFNDPYVRVELLPKIDDRKRQTTVFRNNPNPYFDHHFKFPISNDELKTKTLQMQIFDYDRFSRNDVIGEVLMAMEEYDISGGTFEVFGDITKNKKPAEDLQEILVSLSFLPSAERLTVVLLKARNLIQPSDRENMDPFVKVYLLVNGKRIKKKKTAAMKSSCNPVWNEALTFSLSHTNLQNASVEIQVLNQGSEIMSSSPILGTCSIGPKQTGPERDHWLDMSHSLRKAIACWHTIRY</sequence>
<reference evidence="4" key="1">
    <citation type="submission" date="2021-12" db="EMBL/GenBank/DDBJ databases">
        <authorList>
            <person name="King R."/>
        </authorList>
    </citation>
    <scope>NUCLEOTIDE SEQUENCE</scope>
</reference>
<accession>A0A9P0BDD7</accession>
<evidence type="ECO:0000259" key="3">
    <source>
        <dbReference type="PROSITE" id="PS50004"/>
    </source>
</evidence>
<dbReference type="GO" id="GO:0001786">
    <property type="term" value="F:phosphatidylserine binding"/>
    <property type="evidence" value="ECO:0007669"/>
    <property type="project" value="TreeGrafter"/>
</dbReference>
<dbReference type="Proteomes" id="UP001154078">
    <property type="component" value="Chromosome 7"/>
</dbReference>
<name>A0A9P0BDD7_BRAAE</name>
<dbReference type="OrthoDB" id="67700at2759"/>
<evidence type="ECO:0000256" key="1">
    <source>
        <dbReference type="ARBA" id="ARBA00022737"/>
    </source>
</evidence>
<evidence type="ECO:0000313" key="4">
    <source>
        <dbReference type="EMBL" id="CAH0560664.1"/>
    </source>
</evidence>
<dbReference type="PROSITE" id="PS50004">
    <property type="entry name" value="C2"/>
    <property type="match status" value="2"/>
</dbReference>
<dbReference type="GO" id="GO:0005544">
    <property type="term" value="F:calcium-dependent phospholipid binding"/>
    <property type="evidence" value="ECO:0007669"/>
    <property type="project" value="TreeGrafter"/>
</dbReference>
<feature type="compositionally biased region" description="Low complexity" evidence="2">
    <location>
        <begin position="114"/>
        <end position="126"/>
    </location>
</feature>
<gene>
    <name evidence="4" type="ORF">MELIAE_LOCUS10385</name>
</gene>
<dbReference type="CDD" id="cd00276">
    <property type="entry name" value="C2B_Synaptotagmin"/>
    <property type="match status" value="1"/>
</dbReference>
<proteinExistence type="predicted"/>
<feature type="compositionally biased region" description="Polar residues" evidence="2">
    <location>
        <begin position="151"/>
        <end position="165"/>
    </location>
</feature>
<keyword evidence="5" id="KW-1185">Reference proteome</keyword>
<dbReference type="InterPro" id="IPR001565">
    <property type="entry name" value="Synaptotagmin"/>
</dbReference>
<dbReference type="Gene3D" id="2.60.40.150">
    <property type="entry name" value="C2 domain"/>
    <property type="match status" value="2"/>
</dbReference>
<dbReference type="EMBL" id="OV121138">
    <property type="protein sequence ID" value="CAH0560664.1"/>
    <property type="molecule type" value="Genomic_DNA"/>
</dbReference>
<dbReference type="SMART" id="SM00239">
    <property type="entry name" value="C2"/>
    <property type="match status" value="2"/>
</dbReference>
<dbReference type="SUPFAM" id="SSF49562">
    <property type="entry name" value="C2 domain (Calcium/lipid-binding domain, CaLB)"/>
    <property type="match status" value="2"/>
</dbReference>
<dbReference type="GO" id="GO:0017156">
    <property type="term" value="P:calcium-ion regulated exocytosis"/>
    <property type="evidence" value="ECO:0007669"/>
    <property type="project" value="TreeGrafter"/>
</dbReference>
<dbReference type="GO" id="GO:0005886">
    <property type="term" value="C:plasma membrane"/>
    <property type="evidence" value="ECO:0007669"/>
    <property type="project" value="TreeGrafter"/>
</dbReference>
<feature type="domain" description="C2" evidence="3">
    <location>
        <begin position="410"/>
        <end position="535"/>
    </location>
</feature>
<dbReference type="GO" id="GO:0030276">
    <property type="term" value="F:clathrin binding"/>
    <property type="evidence" value="ECO:0007669"/>
    <property type="project" value="TreeGrafter"/>
</dbReference>